<gene>
    <name evidence="2" type="ORF">G3569_17165</name>
</gene>
<feature type="transmembrane region" description="Helical" evidence="1">
    <location>
        <begin position="530"/>
        <end position="547"/>
    </location>
</feature>
<reference evidence="2 3" key="1">
    <citation type="submission" date="2020-02" db="EMBL/GenBank/DDBJ databases">
        <title>Aliifodinibius halophilus 2W32, complete genome.</title>
        <authorList>
            <person name="Li Y."/>
            <person name="Wu S."/>
        </authorList>
    </citation>
    <scope>NUCLEOTIDE SEQUENCE [LARGE SCALE GENOMIC DNA]</scope>
    <source>
        <strain evidence="2 3">2W32</strain>
    </source>
</reference>
<dbReference type="AlphaFoldDB" id="A0A6M1TDJ8"/>
<feature type="transmembrane region" description="Helical" evidence="1">
    <location>
        <begin position="928"/>
        <end position="948"/>
    </location>
</feature>
<feature type="transmembrane region" description="Helical" evidence="1">
    <location>
        <begin position="12"/>
        <end position="30"/>
    </location>
</feature>
<dbReference type="PANTHER" id="PTHR32063">
    <property type="match status" value="1"/>
</dbReference>
<feature type="transmembrane region" description="Helical" evidence="1">
    <location>
        <begin position="461"/>
        <end position="489"/>
    </location>
</feature>
<dbReference type="RefSeq" id="WP_165271320.1">
    <property type="nucleotide sequence ID" value="NZ_JAALLS010000033.1"/>
</dbReference>
<dbReference type="GO" id="GO:0042910">
    <property type="term" value="F:xenobiotic transmembrane transporter activity"/>
    <property type="evidence" value="ECO:0007669"/>
    <property type="project" value="TreeGrafter"/>
</dbReference>
<protein>
    <submittedName>
        <fullName evidence="2">Efflux RND transporter permease subunit</fullName>
    </submittedName>
</protein>
<comment type="caution">
    <text evidence="2">The sequence shown here is derived from an EMBL/GenBank/DDBJ whole genome shotgun (WGS) entry which is preliminary data.</text>
</comment>
<feature type="transmembrane region" description="Helical" evidence="1">
    <location>
        <begin position="335"/>
        <end position="354"/>
    </location>
</feature>
<feature type="transmembrane region" description="Helical" evidence="1">
    <location>
        <begin position="433"/>
        <end position="455"/>
    </location>
</feature>
<evidence type="ECO:0000313" key="2">
    <source>
        <dbReference type="EMBL" id="NGP90091.1"/>
    </source>
</evidence>
<feature type="transmembrane region" description="Helical" evidence="1">
    <location>
        <begin position="1002"/>
        <end position="1020"/>
    </location>
</feature>
<keyword evidence="1" id="KW-0812">Transmembrane</keyword>
<feature type="transmembrane region" description="Helical" evidence="1">
    <location>
        <begin position="902"/>
        <end position="921"/>
    </location>
</feature>
<dbReference type="Gene3D" id="1.20.1640.10">
    <property type="entry name" value="Multidrug efflux transporter AcrB transmembrane domain"/>
    <property type="match status" value="3"/>
</dbReference>
<feature type="transmembrane region" description="Helical" evidence="1">
    <location>
        <begin position="1032"/>
        <end position="1051"/>
    </location>
</feature>
<keyword evidence="3" id="KW-1185">Reference proteome</keyword>
<keyword evidence="1" id="KW-1133">Transmembrane helix</keyword>
<dbReference type="InterPro" id="IPR027463">
    <property type="entry name" value="AcrB_DN_DC_subdom"/>
</dbReference>
<feature type="transmembrane region" description="Helical" evidence="1">
    <location>
        <begin position="387"/>
        <end position="412"/>
    </location>
</feature>
<dbReference type="SUPFAM" id="SSF82714">
    <property type="entry name" value="Multidrug efflux transporter AcrB TolC docking domain, DN and DC subdomains"/>
    <property type="match status" value="1"/>
</dbReference>
<evidence type="ECO:0000256" key="1">
    <source>
        <dbReference type="SAM" id="Phobius"/>
    </source>
</evidence>
<dbReference type="SUPFAM" id="SSF82693">
    <property type="entry name" value="Multidrug efflux transporter AcrB pore domain, PN1, PN2, PC1 and PC2 subdomains"/>
    <property type="match status" value="2"/>
</dbReference>
<dbReference type="Gene3D" id="3.30.2090.10">
    <property type="entry name" value="Multidrug efflux transporter AcrB TolC docking domain, DN and DC subdomains"/>
    <property type="match status" value="2"/>
</dbReference>
<keyword evidence="1" id="KW-0472">Membrane</keyword>
<sequence length="1065" mass="120958">MLSRLFHRRYFISLSYLLVVVIGIIAWQNISLEMSPDLSLPSITVDYSWGSTSPEVMEKEVTRQVEQAANRLRDVERIESISREGRANITITFNRNAPIEYRKVELQEYLFALQEKLPPNVLQPSISRRVPEELQDMQTFIVYSVSGDRPVRQLLEFVRQKIRLPLLGIEGIADIEINGARDPALIVEFDTDLLERYSISSNQVLSSIRKKLQWRSSGYIESSGRRISMLIEPQFDKIEAIRDLRLRLPNTERTVKLSSVADVNIRDYPAKRLKRINGSPALSMSFVKESGADAIGVAEEIRRRMDQISNEIASGMTIQLEQDATEQLRDQFGNLQYQAVISLLVVFCILLVFIRRFRAPFVILGSILFSLLMSVGMLYFIGYTLNIITLAGLTVSLGMIIDNAVVVFEQVNPGLPDDREERLAHIQQQLPRALVPVLGSTFTTVGIFIPLFFAMEELQLFLVPLAVALSLTLISSVLIALSWIPYALVWFVPAQSQQKTNGWHRIKNGVFNKIRRSLLGLFVWRHRLRWVFYLGLLIAIGIPLFAIETPDWEKETAWPEFTQVYFDNRGDIDPWVGGISYQFFNETYFGSPWGGRDRQQRIYVSIRTPQGTPLEEIDKMARNYEKIIKPYEEAFSFYETSISEYSGARLVFYIKDEYLRRAEPYQFYAEAMFLAARTGNSAISVSGLGDGISTGFGGGSSMHRISLTGYSYDELLQLAQDLRGRLKKNRRVKEVDIHGTGGWRNRDDLYQYYLQLNDQQLALHGLNRRDVLKAISLDANPTNTIGKVELGGQKMSLISRNKNQQNSASQLMQEKRISSTDSTVFALAEVAELGREKSQSMIRREDQSYRRVVGVDFLGPYRLGRDYIEGVLEKTPVPVGMNMEFGRGSFFSFGQDDKTQNLLLLLALTILSVWMIVSALLESWKDPLVVILAVPLSLLGVMLGTLYHDLAFDRGAIAGTLLCVGVVVNNAILLMHEKQYCRSLGIHGLRSWLYVYKHKMRAVLITTLTTIGGLLPLIFMDGSEFWQRLATVVVWGLSSSTLLILLLMGLWEKGLNHQSKRLESS</sequence>
<dbReference type="PANTHER" id="PTHR32063:SF0">
    <property type="entry name" value="SWARMING MOTILITY PROTEIN SWRC"/>
    <property type="match status" value="1"/>
</dbReference>
<organism evidence="2 3">
    <name type="scientific">Fodinibius halophilus</name>
    <dbReference type="NCBI Taxonomy" id="1736908"/>
    <lineage>
        <taxon>Bacteria</taxon>
        <taxon>Pseudomonadati</taxon>
        <taxon>Balneolota</taxon>
        <taxon>Balneolia</taxon>
        <taxon>Balneolales</taxon>
        <taxon>Balneolaceae</taxon>
        <taxon>Fodinibius</taxon>
    </lineage>
</organism>
<dbReference type="SUPFAM" id="SSF82866">
    <property type="entry name" value="Multidrug efflux transporter AcrB transmembrane domain"/>
    <property type="match status" value="2"/>
</dbReference>
<dbReference type="EMBL" id="JAALLS010000033">
    <property type="protein sequence ID" value="NGP90091.1"/>
    <property type="molecule type" value="Genomic_DNA"/>
</dbReference>
<feature type="transmembrane region" description="Helical" evidence="1">
    <location>
        <begin position="361"/>
        <end position="381"/>
    </location>
</feature>
<feature type="transmembrane region" description="Helical" evidence="1">
    <location>
        <begin position="954"/>
        <end position="974"/>
    </location>
</feature>
<dbReference type="InterPro" id="IPR001036">
    <property type="entry name" value="Acrflvin-R"/>
</dbReference>
<proteinExistence type="predicted"/>
<dbReference type="Gene3D" id="3.30.70.1320">
    <property type="entry name" value="Multidrug efflux transporter AcrB pore domain like"/>
    <property type="match status" value="1"/>
</dbReference>
<dbReference type="Gene3D" id="3.30.70.1440">
    <property type="entry name" value="Multidrug efflux transporter AcrB pore domain"/>
    <property type="match status" value="1"/>
</dbReference>
<accession>A0A6M1TDJ8</accession>
<dbReference type="Gene3D" id="3.30.70.1430">
    <property type="entry name" value="Multidrug efflux transporter AcrB pore domain"/>
    <property type="match status" value="2"/>
</dbReference>
<dbReference type="PRINTS" id="PR00702">
    <property type="entry name" value="ACRIFLAVINRP"/>
</dbReference>
<name>A0A6M1TDJ8_9BACT</name>
<dbReference type="GO" id="GO:0005886">
    <property type="term" value="C:plasma membrane"/>
    <property type="evidence" value="ECO:0007669"/>
    <property type="project" value="TreeGrafter"/>
</dbReference>
<dbReference type="Proteomes" id="UP000479132">
    <property type="component" value="Unassembled WGS sequence"/>
</dbReference>
<dbReference type="Pfam" id="PF00873">
    <property type="entry name" value="ACR_tran"/>
    <property type="match status" value="2"/>
</dbReference>
<evidence type="ECO:0000313" key="3">
    <source>
        <dbReference type="Proteomes" id="UP000479132"/>
    </source>
</evidence>